<organism evidence="1 2">
    <name type="scientific">Levilactobacillus suantsaii</name>
    <dbReference type="NCBI Taxonomy" id="2292255"/>
    <lineage>
        <taxon>Bacteria</taxon>
        <taxon>Bacillati</taxon>
        <taxon>Bacillota</taxon>
        <taxon>Bacilli</taxon>
        <taxon>Lactobacillales</taxon>
        <taxon>Lactobacillaceae</taxon>
        <taxon>Levilactobacillus</taxon>
    </lineage>
</organism>
<protein>
    <submittedName>
        <fullName evidence="1">SDR family NAD(P)-dependent oxidoreductase</fullName>
    </submittedName>
</protein>
<dbReference type="Gene3D" id="3.40.50.720">
    <property type="entry name" value="NAD(P)-binding Rossmann-like Domain"/>
    <property type="match status" value="1"/>
</dbReference>
<dbReference type="PANTHER" id="PTHR43431:SF7">
    <property type="entry name" value="OXIDOREDUCTASE, SHORT CHAIN DEHYDROGENASE_REDUCTASE FAMILY (AFU_ORTHOLOGUE AFUA_5G14000)"/>
    <property type="match status" value="1"/>
</dbReference>
<gene>
    <name evidence="1" type="ORF">DXH47_08985</name>
</gene>
<name>A0A4Q0VGS2_9LACO</name>
<dbReference type="InterPro" id="IPR036291">
    <property type="entry name" value="NAD(P)-bd_dom_sf"/>
</dbReference>
<dbReference type="SUPFAM" id="SSF51735">
    <property type="entry name" value="NAD(P)-binding Rossmann-fold domains"/>
    <property type="match status" value="1"/>
</dbReference>
<dbReference type="EMBL" id="QXIL01000020">
    <property type="protein sequence ID" value="RXI77556.1"/>
    <property type="molecule type" value="Genomic_DNA"/>
</dbReference>
<dbReference type="Pfam" id="PF00106">
    <property type="entry name" value="adh_short"/>
    <property type="match status" value="1"/>
</dbReference>
<sequence>MAARRDQNMTTTMILGGASGVGFEVARQFGAHDQGIIVVARDAAKVKAAVQALQQDGVTASGYACDVDDYLAVQDLFQKVTRKTPDLTTLIYNVGNKHLDNALSSDLATIQASFKTNVLSGIYAARLFLTQTATRGPRAILFTGGGASVRPSNKASILSLTKAAQRSYVATLHEELAPKDVFVGLVTIQGIIDSSPEMQAAKVATAYWTLYQQRDQGEIFYPEHVGGSEFDRSNG</sequence>
<dbReference type="AlphaFoldDB" id="A0A4Q0VGS2"/>
<accession>A0A4Q0VGS2</accession>
<keyword evidence="2" id="KW-1185">Reference proteome</keyword>
<dbReference type="InterPro" id="IPR002347">
    <property type="entry name" value="SDR_fam"/>
</dbReference>
<dbReference type="PANTHER" id="PTHR43431">
    <property type="entry name" value="OXIDOREDUCTASE, SHORT CHAIN DEHYDROGENASE/REDUCTASE FAMILY (AFU_ORTHOLOGUE AFUA_5G14000)"/>
    <property type="match status" value="1"/>
</dbReference>
<evidence type="ECO:0000313" key="1">
    <source>
        <dbReference type="EMBL" id="RXI77556.1"/>
    </source>
</evidence>
<comment type="caution">
    <text evidence="1">The sequence shown here is derived from an EMBL/GenBank/DDBJ whole genome shotgun (WGS) entry which is preliminary data.</text>
</comment>
<proteinExistence type="predicted"/>
<dbReference type="OrthoDB" id="9799818at2"/>
<reference evidence="1 2" key="1">
    <citation type="submission" date="2018-08" db="EMBL/GenBank/DDBJ databases">
        <title>Lactobacillus suantsai sp. nov., isolated from traditional fermented suan-tsai in Taiwan.</title>
        <authorList>
            <person name="Huang C.-H."/>
        </authorList>
    </citation>
    <scope>NUCLEOTIDE SEQUENCE [LARGE SCALE GENOMIC DNA]</scope>
    <source>
        <strain evidence="1 2">BCRC 12945</strain>
    </source>
</reference>
<dbReference type="Proteomes" id="UP000290602">
    <property type="component" value="Unassembled WGS sequence"/>
</dbReference>
<evidence type="ECO:0000313" key="2">
    <source>
        <dbReference type="Proteomes" id="UP000290602"/>
    </source>
</evidence>